<accession>A0A2N9B207</accession>
<dbReference type="PANTHER" id="PTHR43135:SF3">
    <property type="entry name" value="ALPHA-D-RIBOSE 1-METHYLPHOSPHONATE 5-TRIPHOSPHATE DIPHOSPHATASE"/>
    <property type="match status" value="1"/>
</dbReference>
<protein>
    <submittedName>
        <fullName evidence="3">Imidazolonepropionase</fullName>
    </submittedName>
</protein>
<dbReference type="AlphaFoldDB" id="A0A2N9B207"/>
<evidence type="ECO:0000313" key="4">
    <source>
        <dbReference type="Proteomes" id="UP000235464"/>
    </source>
</evidence>
<dbReference type="InterPro" id="IPR032466">
    <property type="entry name" value="Metal_Hydrolase"/>
</dbReference>
<sequence>MEPNLREPNPTAAELVVEDVSVVDVVAGSVRHGLDVRVDGAGIIAAVTPHEPSAAPESPTARRLDGRGKYLVPGLIDSHVHIAFNGFLDVRPDFTRTLKQFLLHGVTSVVDFFTAGGDFPGSSAETVRDDVNAGRFLGPRMLTSYGCLNAPGGFCDCSVGDAASAVVTEEDVVREMDRITAVRPDFVKIVYDDVFGTLPNLTKEMLGELVASAHARGFRAAVHVASGQHAADAVEVGADIIGHGIVDDVPDGLIPQLVDRGIMVIPTLASYESRSLERWRIALPPDSPPEVVDRYVRTRHSLYEKNGQLPLYREAFEQSLKVLGQMVDSGVTVVAGSDAGTWYTFPGDSLLRELALYTQAGLAPARALRMATSDAAAAWGFADERGTVEVGKQADLLLVDADPLADIEALRSRSAVVLGGQVLDLDALAADVVGGPVLSAPDLGDEVPCSPHHLRRKPTSTG</sequence>
<dbReference type="Pfam" id="PF01979">
    <property type="entry name" value="Amidohydro_1"/>
    <property type="match status" value="1"/>
</dbReference>
<evidence type="ECO:0000259" key="2">
    <source>
        <dbReference type="Pfam" id="PF01979"/>
    </source>
</evidence>
<organism evidence="3 4">
    <name type="scientific">Streptomyces chartreusis NRRL 3882</name>
    <dbReference type="NCBI Taxonomy" id="1079985"/>
    <lineage>
        <taxon>Bacteria</taxon>
        <taxon>Bacillati</taxon>
        <taxon>Actinomycetota</taxon>
        <taxon>Actinomycetes</taxon>
        <taxon>Kitasatosporales</taxon>
        <taxon>Streptomycetaceae</taxon>
        <taxon>Streptomyces</taxon>
    </lineage>
</organism>
<dbReference type="PANTHER" id="PTHR43135">
    <property type="entry name" value="ALPHA-D-RIBOSE 1-METHYLPHOSPHONATE 5-TRIPHOSPHATE DIPHOSPHATASE"/>
    <property type="match status" value="1"/>
</dbReference>
<feature type="compositionally biased region" description="Basic residues" evidence="1">
    <location>
        <begin position="452"/>
        <end position="462"/>
    </location>
</feature>
<dbReference type="RefSeq" id="WP_010047331.1">
    <property type="nucleotide sequence ID" value="NZ_LT962942.1"/>
</dbReference>
<dbReference type="Proteomes" id="UP000235464">
    <property type="component" value="Chromosome I"/>
</dbReference>
<dbReference type="Gene3D" id="2.30.40.10">
    <property type="entry name" value="Urease, subunit C, domain 1"/>
    <property type="match status" value="1"/>
</dbReference>
<dbReference type="SUPFAM" id="SSF51556">
    <property type="entry name" value="Metallo-dependent hydrolases"/>
    <property type="match status" value="1"/>
</dbReference>
<dbReference type="InterPro" id="IPR011059">
    <property type="entry name" value="Metal-dep_hydrolase_composite"/>
</dbReference>
<gene>
    <name evidence="3" type="ORF">SCNRRL3882_0850</name>
</gene>
<evidence type="ECO:0000256" key="1">
    <source>
        <dbReference type="SAM" id="MobiDB-lite"/>
    </source>
</evidence>
<reference evidence="4" key="1">
    <citation type="submission" date="2017-11" db="EMBL/GenBank/DDBJ databases">
        <authorList>
            <person name="Wibberg D."/>
        </authorList>
    </citation>
    <scope>NUCLEOTIDE SEQUENCE [LARGE SCALE GENOMIC DNA]</scope>
</reference>
<name>A0A2N9B207_STRCX</name>
<keyword evidence="4" id="KW-1185">Reference proteome</keyword>
<feature type="region of interest" description="Disordered" evidence="1">
    <location>
        <begin position="442"/>
        <end position="462"/>
    </location>
</feature>
<proteinExistence type="predicted"/>
<dbReference type="GO" id="GO:0016810">
    <property type="term" value="F:hydrolase activity, acting on carbon-nitrogen (but not peptide) bonds"/>
    <property type="evidence" value="ECO:0007669"/>
    <property type="project" value="InterPro"/>
</dbReference>
<feature type="domain" description="Amidohydrolase-related" evidence="2">
    <location>
        <begin position="70"/>
        <end position="421"/>
    </location>
</feature>
<dbReference type="Gene3D" id="3.20.20.140">
    <property type="entry name" value="Metal-dependent hydrolases"/>
    <property type="match status" value="1"/>
</dbReference>
<dbReference type="InterPro" id="IPR006680">
    <property type="entry name" value="Amidohydro-rel"/>
</dbReference>
<dbReference type="EMBL" id="LT963352">
    <property type="protein sequence ID" value="SOR77378.1"/>
    <property type="molecule type" value="Genomic_DNA"/>
</dbReference>
<dbReference type="SUPFAM" id="SSF51338">
    <property type="entry name" value="Composite domain of metallo-dependent hydrolases"/>
    <property type="match status" value="1"/>
</dbReference>
<evidence type="ECO:0000313" key="3">
    <source>
        <dbReference type="EMBL" id="SOR77378.1"/>
    </source>
</evidence>
<dbReference type="OrthoDB" id="3189065at2"/>
<dbReference type="InterPro" id="IPR051781">
    <property type="entry name" value="Metallo-dep_Hydrolase"/>
</dbReference>